<keyword evidence="3" id="KW-0832">Ubl conjugation</keyword>
<dbReference type="OrthoDB" id="27031at2759"/>
<sequence length="1269" mass="146206">MYRNNKSRRVTKPTTSKPVYVSQKRNELEKENEADIIPSSQDQEIPSSQNQETSQIASQSRFLSQRHQVSRLTQEYQARGKNYFEILLISSKIKITNLGCEFILEGDDPVSFIRRFRSILGFNQSSNSSVCRFVDEFKKTFSLKEDSIKVAQKFLSGLIMKESHRTYTSQTSLIQCFLAVVGLKDEVAKHLLENLKSYVIDRGEHADAFIVGLVIAQFKFSDQLLAPSTYNMMYEKFFEILHDTKSEACRAVIISNFRDLDEFKQDDAVKRLLEMFSGNQELLTPFIETFTEMCISDDTKVRISSLVQNLLENQCSSKLYAGIVKYLLYYMQSPTDIVENLRKYLKWNTNDDESVVMMKKQSSAEDLLLNHKILLRVLDTSKVKLTFNEHRLVMELLSSLAYTTSDNEKRSSLERRKLEEDRAALQEHLEMIVSKLMCNPDMKIKQLGIIGAVKIISSLVVNVSTTKSHKKVTKTHDITIDDDIPKGPIRDAAKRVNFVIESVRGNPHGLAMIYDEMSLEFQSKRCEFEINQIFLTWLSEKLFKELETLTAVDLREELPSSLAHKFMVNVDDFEEPTVGINLGLQVMIEKSENVVVIPSLFKITRLLMQHRFKGLSELYVFAVMPITVTETFATSDDEIDELHEEKTKQQLDLYFHCINWLREIIGTYCHWSQDDKEALSKCVTQRVKQLVMIENKLNKLLVAAPSNYYPPAADFLDIDIKKRAFDCLRKEKKNLHKPLKKSRKKNNNSTIANNSDEQESSIEINNKLRTFCREIDTQVILLLTETFKFSSEDVSEYELGLDELMFLLDDIYYKISSTCNPRSVEQRGFFDPIRTIEELKDAVIPFLVSIFEAIRGEFISMSQNANEEVFYTRDANILKNCFCLVLKIFEVILSCPKLKLQRHNQLLKETLMSLIPDGDESIESQDQLCFLIIEHGTSFERNVKNCNSAVALVTFLRVISRFSSSREQHELVHQLSGDFLKKQWKDSVGDDEQGATFNGNLEKLLQIFVDDANLQRIEELVDKMMNDMKKIFSKQIEYQETFPSFNKKNSLNMLRTYMNRLSKIICDTNPDDLNFKFWLSSAKIFNQLTEICKGISTQNAFVVFLKHFLIFIRLFNKHGIAVLKNVVKNREKFMDLVKTVQNITRFSHFASCDLKHRKNKSVLHIIPKLHEALAKNYQVVCAILPSADIPASSIITGTLKNLDAQGEEILSQNTNATSECDDDDDDDEVMEADEDAVMDDSDDATMDELQENQEDQPRSGSFRSRSTIL</sequence>
<comment type="subcellular location">
    <subcellularLocation>
        <location evidence="1">Nucleus</location>
    </subcellularLocation>
</comment>
<feature type="compositionally biased region" description="Acidic residues" evidence="6">
    <location>
        <begin position="1236"/>
        <end position="1254"/>
    </location>
</feature>
<dbReference type="Proteomes" id="UP000183832">
    <property type="component" value="Unassembled WGS sequence"/>
</dbReference>
<dbReference type="AlphaFoldDB" id="A0A1J1I1E5"/>
<dbReference type="GO" id="GO:0000793">
    <property type="term" value="C:condensed chromosome"/>
    <property type="evidence" value="ECO:0007669"/>
    <property type="project" value="TreeGrafter"/>
</dbReference>
<evidence type="ECO:0000256" key="2">
    <source>
        <dbReference type="ARBA" id="ARBA00022499"/>
    </source>
</evidence>
<proteinExistence type="inferred from homology"/>
<feature type="region of interest" description="Disordered" evidence="6">
    <location>
        <begin position="1"/>
        <end position="62"/>
    </location>
</feature>
<gene>
    <name evidence="7" type="ORF">CLUMA_CG007624</name>
</gene>
<keyword evidence="4" id="KW-0539">Nucleus</keyword>
<name>A0A1J1I1E5_9DIPT</name>
<feature type="compositionally biased region" description="Polar residues" evidence="6">
    <location>
        <begin position="38"/>
        <end position="62"/>
    </location>
</feature>
<dbReference type="GO" id="GO:0005634">
    <property type="term" value="C:nucleus"/>
    <property type="evidence" value="ECO:0007669"/>
    <property type="project" value="UniProtKB-SubCell"/>
</dbReference>
<evidence type="ECO:0000313" key="7">
    <source>
        <dbReference type="EMBL" id="CRK94101.1"/>
    </source>
</evidence>
<dbReference type="GO" id="GO:0070182">
    <property type="term" value="F:DNA polymerase binding"/>
    <property type="evidence" value="ECO:0007669"/>
    <property type="project" value="TreeGrafter"/>
</dbReference>
<dbReference type="GO" id="GO:0036297">
    <property type="term" value="P:interstrand cross-link repair"/>
    <property type="evidence" value="ECO:0007669"/>
    <property type="project" value="TreeGrafter"/>
</dbReference>
<dbReference type="Pfam" id="PF14631">
    <property type="entry name" value="FancD2"/>
    <property type="match status" value="1"/>
</dbReference>
<evidence type="ECO:0000256" key="1">
    <source>
        <dbReference type="ARBA" id="ARBA00004123"/>
    </source>
</evidence>
<dbReference type="EMBL" id="CVRI01000038">
    <property type="protein sequence ID" value="CRK94101.1"/>
    <property type="molecule type" value="Genomic_DNA"/>
</dbReference>
<feature type="compositionally biased region" description="Basic and acidic residues" evidence="6">
    <location>
        <begin position="24"/>
        <end position="33"/>
    </location>
</feature>
<dbReference type="GO" id="GO:1990918">
    <property type="term" value="P:double-strand break repair involved in meiotic recombination"/>
    <property type="evidence" value="ECO:0007669"/>
    <property type="project" value="TreeGrafter"/>
</dbReference>
<evidence type="ECO:0000256" key="3">
    <source>
        <dbReference type="ARBA" id="ARBA00022843"/>
    </source>
</evidence>
<comment type="similarity">
    <text evidence="5">Belongs to the Fanconi anemia protein FANCD2 family.</text>
</comment>
<evidence type="ECO:0000256" key="5">
    <source>
        <dbReference type="ARBA" id="ARBA00093456"/>
    </source>
</evidence>
<dbReference type="PANTHER" id="PTHR32086">
    <property type="entry name" value="FANCONI ANEMIA GROUP D2 PROTEIN"/>
    <property type="match status" value="1"/>
</dbReference>
<dbReference type="InterPro" id="IPR029448">
    <property type="entry name" value="FANCD2"/>
</dbReference>
<dbReference type="GO" id="GO:0031573">
    <property type="term" value="P:mitotic intra-S DNA damage checkpoint signaling"/>
    <property type="evidence" value="ECO:0007669"/>
    <property type="project" value="TreeGrafter"/>
</dbReference>
<accession>A0A1J1I1E5</accession>
<keyword evidence="8" id="KW-1185">Reference proteome</keyword>
<feature type="compositionally biased region" description="Polar residues" evidence="6">
    <location>
        <begin position="1258"/>
        <end position="1269"/>
    </location>
</feature>
<evidence type="ECO:0000256" key="6">
    <source>
        <dbReference type="SAM" id="MobiDB-lite"/>
    </source>
</evidence>
<dbReference type="STRING" id="568069.A0A1J1I1E5"/>
<keyword evidence="2" id="KW-1017">Isopeptide bond</keyword>
<dbReference type="PANTHER" id="PTHR32086:SF0">
    <property type="entry name" value="FANCONI ANEMIA GROUP D2 PROTEIN"/>
    <property type="match status" value="1"/>
</dbReference>
<dbReference type="GO" id="GO:0007129">
    <property type="term" value="P:homologous chromosome pairing at meiosis"/>
    <property type="evidence" value="ECO:0007669"/>
    <property type="project" value="TreeGrafter"/>
</dbReference>
<protein>
    <submittedName>
        <fullName evidence="7">CLUMA_CG007624, isoform A</fullName>
    </submittedName>
</protein>
<feature type="compositionally biased region" description="Basic residues" evidence="6">
    <location>
        <begin position="736"/>
        <end position="746"/>
    </location>
</feature>
<organism evidence="7 8">
    <name type="scientific">Clunio marinus</name>
    <dbReference type="NCBI Taxonomy" id="568069"/>
    <lineage>
        <taxon>Eukaryota</taxon>
        <taxon>Metazoa</taxon>
        <taxon>Ecdysozoa</taxon>
        <taxon>Arthropoda</taxon>
        <taxon>Hexapoda</taxon>
        <taxon>Insecta</taxon>
        <taxon>Pterygota</taxon>
        <taxon>Neoptera</taxon>
        <taxon>Endopterygota</taxon>
        <taxon>Diptera</taxon>
        <taxon>Nematocera</taxon>
        <taxon>Chironomoidea</taxon>
        <taxon>Chironomidae</taxon>
        <taxon>Clunio</taxon>
    </lineage>
</organism>
<feature type="region of interest" description="Disordered" evidence="6">
    <location>
        <begin position="1236"/>
        <end position="1269"/>
    </location>
</feature>
<reference evidence="7 8" key="1">
    <citation type="submission" date="2015-04" db="EMBL/GenBank/DDBJ databases">
        <authorList>
            <person name="Syromyatnikov M.Y."/>
            <person name="Popov V.N."/>
        </authorList>
    </citation>
    <scope>NUCLEOTIDE SEQUENCE [LARGE SCALE GENOMIC DNA]</scope>
</reference>
<feature type="region of interest" description="Disordered" evidence="6">
    <location>
        <begin position="736"/>
        <end position="757"/>
    </location>
</feature>
<evidence type="ECO:0000256" key="4">
    <source>
        <dbReference type="ARBA" id="ARBA00023242"/>
    </source>
</evidence>
<evidence type="ECO:0000313" key="8">
    <source>
        <dbReference type="Proteomes" id="UP000183832"/>
    </source>
</evidence>
<feature type="compositionally biased region" description="Basic residues" evidence="6">
    <location>
        <begin position="1"/>
        <end position="11"/>
    </location>
</feature>